<evidence type="ECO:0000256" key="1">
    <source>
        <dbReference type="ARBA" id="ARBA00022603"/>
    </source>
</evidence>
<proteinExistence type="predicted"/>
<feature type="region of interest" description="Disordered" evidence="3">
    <location>
        <begin position="1"/>
        <end position="22"/>
    </location>
</feature>
<dbReference type="GO" id="GO:0008757">
    <property type="term" value="F:S-adenosylmethionine-dependent methyltransferase activity"/>
    <property type="evidence" value="ECO:0007669"/>
    <property type="project" value="InterPro"/>
</dbReference>
<sequence>MAAERPPTIAPAAAARWERAAPPQSPWLHEEVARRMEDRLQWIKRTPRAWADWQPARGGLEGHGLVARRYPAAACHVVEHQARHAEAARAALARPWWRRLGGPPLAFDVPPDDSLDMLWANMQLHTVADPQALLAQWHRALAIDGFLMFSCLGPDTLRELRAVYAQAGWPPPGHEFTDMHDWGDMLVGQGFAEPVMDMERLTLSFETPARLLAELRELGANLHPERFPALRGRGWRQRLEAALSEGLRGEDGRLHLTFEVIYGHALKPVPRARVSEQSAVSLRDMRAMLQSDRGVRR</sequence>
<keyword evidence="1 5" id="KW-0489">Methyltransferase</keyword>
<evidence type="ECO:0000256" key="3">
    <source>
        <dbReference type="SAM" id="MobiDB-lite"/>
    </source>
</evidence>
<dbReference type="RefSeq" id="WP_145893940.1">
    <property type="nucleotide sequence ID" value="NZ_VOBQ01000012.1"/>
</dbReference>
<accession>A0A562ZQ17</accession>
<dbReference type="InterPro" id="IPR029063">
    <property type="entry name" value="SAM-dependent_MTases_sf"/>
</dbReference>
<evidence type="ECO:0000313" key="5">
    <source>
        <dbReference type="EMBL" id="TWO70385.1"/>
    </source>
</evidence>
<dbReference type="AlphaFoldDB" id="A0A562ZQ17"/>
<dbReference type="InterPro" id="IPR013216">
    <property type="entry name" value="Methyltransf_11"/>
</dbReference>
<keyword evidence="6" id="KW-1185">Reference proteome</keyword>
<dbReference type="OrthoDB" id="9760689at2"/>
<gene>
    <name evidence="5" type="ORF">FN976_15490</name>
</gene>
<dbReference type="PANTHER" id="PTHR13090:SF1">
    <property type="entry name" value="ARGININE-HYDROXYLASE NDUFAF5, MITOCHONDRIAL"/>
    <property type="match status" value="1"/>
</dbReference>
<dbReference type="SUPFAM" id="SSF53335">
    <property type="entry name" value="S-adenosyl-L-methionine-dependent methyltransferases"/>
    <property type="match status" value="1"/>
</dbReference>
<evidence type="ECO:0000313" key="6">
    <source>
        <dbReference type="Proteomes" id="UP000318199"/>
    </source>
</evidence>
<protein>
    <submittedName>
        <fullName evidence="5">Methyltransferase domain-containing protein</fullName>
    </submittedName>
</protein>
<comment type="caution">
    <text evidence="5">The sequence shown here is derived from an EMBL/GenBank/DDBJ whole genome shotgun (WGS) entry which is preliminary data.</text>
</comment>
<reference evidence="5 6" key="1">
    <citation type="submission" date="2019-07" db="EMBL/GenBank/DDBJ databases">
        <title>Caenimonas sedimenti sp. nov., isolated from activated sludge.</title>
        <authorList>
            <person name="Xu J."/>
        </authorList>
    </citation>
    <scope>NUCLEOTIDE SEQUENCE [LARGE SCALE GENOMIC DNA]</scope>
    <source>
        <strain evidence="5 6">HX-9-20</strain>
    </source>
</reference>
<evidence type="ECO:0000256" key="2">
    <source>
        <dbReference type="ARBA" id="ARBA00022679"/>
    </source>
</evidence>
<dbReference type="Proteomes" id="UP000318199">
    <property type="component" value="Unassembled WGS sequence"/>
</dbReference>
<feature type="compositionally biased region" description="Low complexity" evidence="3">
    <location>
        <begin position="1"/>
        <end position="15"/>
    </location>
</feature>
<feature type="domain" description="Methyltransferase type 11" evidence="4">
    <location>
        <begin position="111"/>
        <end position="149"/>
    </location>
</feature>
<dbReference type="PANTHER" id="PTHR13090">
    <property type="entry name" value="ARGININE-HYDROXYLASE NDUFAF5, MITOCHONDRIAL"/>
    <property type="match status" value="1"/>
</dbReference>
<keyword evidence="2 5" id="KW-0808">Transferase</keyword>
<dbReference type="GO" id="GO:0032259">
    <property type="term" value="P:methylation"/>
    <property type="evidence" value="ECO:0007669"/>
    <property type="project" value="UniProtKB-KW"/>
</dbReference>
<organism evidence="5 6">
    <name type="scientific">Caenimonas sedimenti</name>
    <dbReference type="NCBI Taxonomy" id="2596921"/>
    <lineage>
        <taxon>Bacteria</taxon>
        <taxon>Pseudomonadati</taxon>
        <taxon>Pseudomonadota</taxon>
        <taxon>Betaproteobacteria</taxon>
        <taxon>Burkholderiales</taxon>
        <taxon>Comamonadaceae</taxon>
        <taxon>Caenimonas</taxon>
    </lineage>
</organism>
<dbReference type="InterPro" id="IPR050602">
    <property type="entry name" value="Malonyl-ACP_OMT"/>
</dbReference>
<dbReference type="EMBL" id="VOBQ01000012">
    <property type="protein sequence ID" value="TWO70385.1"/>
    <property type="molecule type" value="Genomic_DNA"/>
</dbReference>
<evidence type="ECO:0000259" key="4">
    <source>
        <dbReference type="Pfam" id="PF08241"/>
    </source>
</evidence>
<dbReference type="Pfam" id="PF08241">
    <property type="entry name" value="Methyltransf_11"/>
    <property type="match status" value="1"/>
</dbReference>
<name>A0A562ZQ17_9BURK</name>
<dbReference type="Gene3D" id="3.40.50.150">
    <property type="entry name" value="Vaccinia Virus protein VP39"/>
    <property type="match status" value="1"/>
</dbReference>